<comment type="caution">
    <text evidence="15">The sequence shown here is derived from an EMBL/GenBank/DDBJ whole genome shotgun (WGS) entry which is preliminary data.</text>
</comment>
<evidence type="ECO:0000256" key="13">
    <source>
        <dbReference type="SAM" id="Phobius"/>
    </source>
</evidence>
<keyword evidence="8" id="KW-0249">Electron transport</keyword>
<evidence type="ECO:0000256" key="12">
    <source>
        <dbReference type="ARBA" id="ARBA00037975"/>
    </source>
</evidence>
<feature type="transmembrane region" description="Helical" evidence="13">
    <location>
        <begin position="46"/>
        <end position="64"/>
    </location>
</feature>
<gene>
    <name evidence="15" type="ORF">F1189_17620</name>
</gene>
<comment type="similarity">
    <text evidence="12">Belongs to the cytochrome b561 family.</text>
</comment>
<dbReference type="GO" id="GO:0022904">
    <property type="term" value="P:respiratory electron transport chain"/>
    <property type="evidence" value="ECO:0007669"/>
    <property type="project" value="InterPro"/>
</dbReference>
<comment type="cofactor">
    <cofactor evidence="1">
        <name>heme b</name>
        <dbReference type="ChEBI" id="CHEBI:60344"/>
    </cofactor>
</comment>
<evidence type="ECO:0000313" key="15">
    <source>
        <dbReference type="EMBL" id="KAA5610745.1"/>
    </source>
</evidence>
<dbReference type="GO" id="GO:0046872">
    <property type="term" value="F:metal ion binding"/>
    <property type="evidence" value="ECO:0007669"/>
    <property type="project" value="UniProtKB-KW"/>
</dbReference>
<evidence type="ECO:0000256" key="1">
    <source>
        <dbReference type="ARBA" id="ARBA00001970"/>
    </source>
</evidence>
<evidence type="ECO:0000256" key="11">
    <source>
        <dbReference type="ARBA" id="ARBA00023136"/>
    </source>
</evidence>
<proteinExistence type="inferred from homology"/>
<reference evidence="15 16" key="1">
    <citation type="submission" date="2019-09" db="EMBL/GenBank/DDBJ databases">
        <title>Genome sequence of Rhodovastum atsumiense, a diverse member of the Acetobacteraceae family of non-sulfur purple photosynthetic bacteria.</title>
        <authorList>
            <person name="Meyer T."/>
            <person name="Kyndt J."/>
        </authorList>
    </citation>
    <scope>NUCLEOTIDE SEQUENCE [LARGE SCALE GENOMIC DNA]</scope>
    <source>
        <strain evidence="15 16">DSM 21279</strain>
    </source>
</reference>
<evidence type="ECO:0000256" key="6">
    <source>
        <dbReference type="ARBA" id="ARBA00022692"/>
    </source>
</evidence>
<feature type="transmembrane region" description="Helical" evidence="13">
    <location>
        <begin position="148"/>
        <end position="167"/>
    </location>
</feature>
<keyword evidence="6 13" id="KW-0812">Transmembrane</keyword>
<protein>
    <submittedName>
        <fullName evidence="15">Cytochrome b</fullName>
    </submittedName>
</protein>
<dbReference type="InterPro" id="IPR052168">
    <property type="entry name" value="Cytochrome_b561_oxidase"/>
</dbReference>
<keyword evidence="11 13" id="KW-0472">Membrane</keyword>
<dbReference type="PANTHER" id="PTHR30529:SF1">
    <property type="entry name" value="CYTOCHROME B561 HOMOLOG 2"/>
    <property type="match status" value="1"/>
</dbReference>
<dbReference type="OrthoDB" id="1247465at2"/>
<dbReference type="EMBL" id="VWPK01000028">
    <property type="protein sequence ID" value="KAA5610745.1"/>
    <property type="molecule type" value="Genomic_DNA"/>
</dbReference>
<feature type="domain" description="Cytochrome b561 bacterial/Ni-hydrogenase" evidence="14">
    <location>
        <begin position="5"/>
        <end position="178"/>
    </location>
</feature>
<keyword evidence="3" id="KW-0813">Transport</keyword>
<evidence type="ECO:0000256" key="10">
    <source>
        <dbReference type="ARBA" id="ARBA00023004"/>
    </source>
</evidence>
<dbReference type="Proteomes" id="UP000325255">
    <property type="component" value="Unassembled WGS sequence"/>
</dbReference>
<dbReference type="GO" id="GO:0020037">
    <property type="term" value="F:heme binding"/>
    <property type="evidence" value="ECO:0007669"/>
    <property type="project" value="TreeGrafter"/>
</dbReference>
<dbReference type="AlphaFoldDB" id="A0A5M6ITH1"/>
<dbReference type="GO" id="GO:0009055">
    <property type="term" value="F:electron transfer activity"/>
    <property type="evidence" value="ECO:0007669"/>
    <property type="project" value="InterPro"/>
</dbReference>
<evidence type="ECO:0000256" key="3">
    <source>
        <dbReference type="ARBA" id="ARBA00022448"/>
    </source>
</evidence>
<keyword evidence="10" id="KW-0408">Iron</keyword>
<evidence type="ECO:0000256" key="5">
    <source>
        <dbReference type="ARBA" id="ARBA00022617"/>
    </source>
</evidence>
<dbReference type="InterPro" id="IPR011577">
    <property type="entry name" value="Cyt_b561_bac/Ni-Hgenase"/>
</dbReference>
<dbReference type="SUPFAM" id="SSF81342">
    <property type="entry name" value="Transmembrane di-heme cytochromes"/>
    <property type="match status" value="1"/>
</dbReference>
<dbReference type="PANTHER" id="PTHR30529">
    <property type="entry name" value="CYTOCHROME B561"/>
    <property type="match status" value="1"/>
</dbReference>
<evidence type="ECO:0000259" key="14">
    <source>
        <dbReference type="Pfam" id="PF01292"/>
    </source>
</evidence>
<evidence type="ECO:0000256" key="2">
    <source>
        <dbReference type="ARBA" id="ARBA00004651"/>
    </source>
</evidence>
<keyword evidence="9 13" id="KW-1133">Transmembrane helix</keyword>
<keyword evidence="16" id="KW-1185">Reference proteome</keyword>
<evidence type="ECO:0000256" key="7">
    <source>
        <dbReference type="ARBA" id="ARBA00022723"/>
    </source>
</evidence>
<keyword evidence="4" id="KW-1003">Cell membrane</keyword>
<evidence type="ECO:0000256" key="8">
    <source>
        <dbReference type="ARBA" id="ARBA00022982"/>
    </source>
</evidence>
<dbReference type="RefSeq" id="WP_150042181.1">
    <property type="nucleotide sequence ID" value="NZ_OW485601.1"/>
</dbReference>
<sequence>MLEGYSREQRLIHWTVAGLVVAQILIGISLAKLLQSSPENADELSRMLGLHGGTGTLLFVLMAWRLSLRRRLGVPPPPEGTPEDVSTLARLNHLTFYVLLLAMPIVGWLAASASGQQLSVFGLVHLPALIGKNQDVAAALTRMHVASGYLLICLIGLHLMGVVYHTYMRRDGLLRRMTG</sequence>
<dbReference type="Pfam" id="PF01292">
    <property type="entry name" value="Ni_hydr_CYTB"/>
    <property type="match status" value="1"/>
</dbReference>
<dbReference type="InterPro" id="IPR016174">
    <property type="entry name" value="Di-haem_cyt_TM"/>
</dbReference>
<keyword evidence="5" id="KW-0349">Heme</keyword>
<evidence type="ECO:0000256" key="9">
    <source>
        <dbReference type="ARBA" id="ARBA00022989"/>
    </source>
</evidence>
<evidence type="ECO:0000313" key="16">
    <source>
        <dbReference type="Proteomes" id="UP000325255"/>
    </source>
</evidence>
<evidence type="ECO:0000256" key="4">
    <source>
        <dbReference type="ARBA" id="ARBA00022475"/>
    </source>
</evidence>
<dbReference type="GO" id="GO:0005886">
    <property type="term" value="C:plasma membrane"/>
    <property type="evidence" value="ECO:0007669"/>
    <property type="project" value="UniProtKB-SubCell"/>
</dbReference>
<feature type="transmembrane region" description="Helical" evidence="13">
    <location>
        <begin position="94"/>
        <end position="111"/>
    </location>
</feature>
<feature type="transmembrane region" description="Helical" evidence="13">
    <location>
        <begin position="12"/>
        <end position="34"/>
    </location>
</feature>
<name>A0A5M6ITH1_9PROT</name>
<organism evidence="15 16">
    <name type="scientific">Rhodovastum atsumiense</name>
    <dbReference type="NCBI Taxonomy" id="504468"/>
    <lineage>
        <taxon>Bacteria</taxon>
        <taxon>Pseudomonadati</taxon>
        <taxon>Pseudomonadota</taxon>
        <taxon>Alphaproteobacteria</taxon>
        <taxon>Acetobacterales</taxon>
        <taxon>Acetobacteraceae</taxon>
        <taxon>Rhodovastum</taxon>
    </lineage>
</organism>
<accession>A0A5M6ITH1</accession>
<keyword evidence="7" id="KW-0479">Metal-binding</keyword>
<comment type="subcellular location">
    <subcellularLocation>
        <location evidence="2">Cell membrane</location>
        <topology evidence="2">Multi-pass membrane protein</topology>
    </subcellularLocation>
</comment>